<gene>
    <name evidence="4" type="ORF">DJ021_14800</name>
</gene>
<dbReference type="AlphaFoldDB" id="A0A328B4Y5"/>
<organism evidence="4 5">
    <name type="scientific">Phenylobacterium hankyongense</name>
    <dbReference type="NCBI Taxonomy" id="1813876"/>
    <lineage>
        <taxon>Bacteria</taxon>
        <taxon>Pseudomonadati</taxon>
        <taxon>Pseudomonadota</taxon>
        <taxon>Alphaproteobacteria</taxon>
        <taxon>Caulobacterales</taxon>
        <taxon>Caulobacteraceae</taxon>
        <taxon>Phenylobacterium</taxon>
    </lineage>
</organism>
<sequence>MKLSVFASASAVALLAAGSALASGSVSTVNQSSSSDVAYVDQVGATNGTANITQTTHNDFAKIYQSDGAGGTGATSTILQGASGGPAAFTFQNGSGASVIDQTAGGHNQATVYQDGPANARAKGSYATVTQSGYHDVVGRVDTSASATGVSGLNGDPGIYQYGNYNFGGVVQAGNHDTASISQNSSVRRAPGSTDDCCSSDANAYFNYATIQQLGDGDRADVTQIGDNTAEVSQLGDNETAHVLQSGYANFARVWQQPGAAGSQGTISTYGHNNNAYIYQASGSNSAFINQGLNGADVYGNTATINQTGCDNIGTINQLTNNNIADLTQSGFSNTAVISQ</sequence>
<evidence type="ECO:0000313" key="5">
    <source>
        <dbReference type="Proteomes" id="UP000249842"/>
    </source>
</evidence>
<comment type="similarity">
    <text evidence="1">Belongs to the CsgA/CsgB family.</text>
</comment>
<dbReference type="OrthoDB" id="7817250at2"/>
<keyword evidence="2 3" id="KW-0732">Signal</keyword>
<evidence type="ECO:0000256" key="1">
    <source>
        <dbReference type="ARBA" id="ARBA00009766"/>
    </source>
</evidence>
<accession>A0A328B4Y5</accession>
<evidence type="ECO:0008006" key="6">
    <source>
        <dbReference type="Google" id="ProtNLM"/>
    </source>
</evidence>
<evidence type="ECO:0000313" key="4">
    <source>
        <dbReference type="EMBL" id="RAK60986.1"/>
    </source>
</evidence>
<comment type="caution">
    <text evidence="4">The sequence shown here is derived from an EMBL/GenBank/DDBJ whole genome shotgun (WGS) entry which is preliminary data.</text>
</comment>
<evidence type="ECO:0000256" key="3">
    <source>
        <dbReference type="SAM" id="SignalP"/>
    </source>
</evidence>
<feature type="chain" id="PRO_5016398170" description="Curlin" evidence="3">
    <location>
        <begin position="23"/>
        <end position="340"/>
    </location>
</feature>
<dbReference type="Proteomes" id="UP000249842">
    <property type="component" value="Unassembled WGS sequence"/>
</dbReference>
<protein>
    <recommendedName>
        <fullName evidence="6">Curlin</fullName>
    </recommendedName>
</protein>
<dbReference type="RefSeq" id="WP_111458278.1">
    <property type="nucleotide sequence ID" value="NZ_QFYP01000001.1"/>
</dbReference>
<dbReference type="EMBL" id="QFYP01000001">
    <property type="protein sequence ID" value="RAK60986.1"/>
    <property type="molecule type" value="Genomic_DNA"/>
</dbReference>
<dbReference type="GO" id="GO:0009289">
    <property type="term" value="C:pilus"/>
    <property type="evidence" value="ECO:0007669"/>
    <property type="project" value="InterPro"/>
</dbReference>
<keyword evidence="5" id="KW-1185">Reference proteome</keyword>
<reference evidence="5" key="1">
    <citation type="submission" date="2018-05" db="EMBL/GenBank/DDBJ databases">
        <authorList>
            <person name="Li X."/>
        </authorList>
    </citation>
    <scope>NUCLEOTIDE SEQUENCE [LARGE SCALE GENOMIC DNA]</scope>
    <source>
        <strain evidence="5">HKS-05</strain>
    </source>
</reference>
<proteinExistence type="inferred from homology"/>
<dbReference type="GO" id="GO:0007155">
    <property type="term" value="P:cell adhesion"/>
    <property type="evidence" value="ECO:0007669"/>
    <property type="project" value="InterPro"/>
</dbReference>
<dbReference type="Pfam" id="PF07012">
    <property type="entry name" value="Curlin_rpt"/>
    <property type="match status" value="1"/>
</dbReference>
<feature type="signal peptide" evidence="3">
    <location>
        <begin position="1"/>
        <end position="22"/>
    </location>
</feature>
<name>A0A328B4Y5_9CAUL</name>
<dbReference type="InterPro" id="IPR009742">
    <property type="entry name" value="Curlin_rpt"/>
</dbReference>
<evidence type="ECO:0000256" key="2">
    <source>
        <dbReference type="ARBA" id="ARBA00022729"/>
    </source>
</evidence>